<organism evidence="1 2">
    <name type="scientific">Armillaria ostoyae</name>
    <name type="common">Armillaria root rot fungus</name>
    <dbReference type="NCBI Taxonomy" id="47428"/>
    <lineage>
        <taxon>Eukaryota</taxon>
        <taxon>Fungi</taxon>
        <taxon>Dikarya</taxon>
        <taxon>Basidiomycota</taxon>
        <taxon>Agaricomycotina</taxon>
        <taxon>Agaricomycetes</taxon>
        <taxon>Agaricomycetidae</taxon>
        <taxon>Agaricales</taxon>
        <taxon>Marasmiineae</taxon>
        <taxon>Physalacriaceae</taxon>
        <taxon>Armillaria</taxon>
    </lineage>
</organism>
<keyword evidence="2" id="KW-1185">Reference proteome</keyword>
<name>A0A284S6S4_ARMOS</name>
<proteinExistence type="predicted"/>
<accession>A0A284S6S4</accession>
<dbReference type="Proteomes" id="UP000219338">
    <property type="component" value="Unassembled WGS sequence"/>
</dbReference>
<gene>
    <name evidence="1" type="ORF">ARMOST_20251</name>
</gene>
<dbReference type="EMBL" id="FUEG01000037">
    <property type="protein sequence ID" value="SJL16722.1"/>
    <property type="molecule type" value="Genomic_DNA"/>
</dbReference>
<evidence type="ECO:0000313" key="2">
    <source>
        <dbReference type="Proteomes" id="UP000219338"/>
    </source>
</evidence>
<dbReference type="OrthoDB" id="10591242at2759"/>
<evidence type="ECO:0000313" key="1">
    <source>
        <dbReference type="EMBL" id="SJL16722.1"/>
    </source>
</evidence>
<dbReference type="AlphaFoldDB" id="A0A284S6S4"/>
<sequence length="77" mass="8239">MELKARSPTTISLNEDESEREAMVVHTHASSVTVIHVKGRSVGGILISDAGKGLPRLSHVPDSNNEYKLICDDAALA</sequence>
<reference evidence="2" key="1">
    <citation type="journal article" date="2017" name="Nat. Ecol. Evol.">
        <title>Genome expansion and lineage-specific genetic innovations in the forest pathogenic fungi Armillaria.</title>
        <authorList>
            <person name="Sipos G."/>
            <person name="Prasanna A.N."/>
            <person name="Walter M.C."/>
            <person name="O'Connor E."/>
            <person name="Balint B."/>
            <person name="Krizsan K."/>
            <person name="Kiss B."/>
            <person name="Hess J."/>
            <person name="Varga T."/>
            <person name="Slot J."/>
            <person name="Riley R."/>
            <person name="Boka B."/>
            <person name="Rigling D."/>
            <person name="Barry K."/>
            <person name="Lee J."/>
            <person name="Mihaltcheva S."/>
            <person name="LaButti K."/>
            <person name="Lipzen A."/>
            <person name="Waldron R."/>
            <person name="Moloney N.M."/>
            <person name="Sperisen C."/>
            <person name="Kredics L."/>
            <person name="Vagvoelgyi C."/>
            <person name="Patrignani A."/>
            <person name="Fitzpatrick D."/>
            <person name="Nagy I."/>
            <person name="Doyle S."/>
            <person name="Anderson J.B."/>
            <person name="Grigoriev I.V."/>
            <person name="Gueldener U."/>
            <person name="Muensterkoetter M."/>
            <person name="Nagy L.G."/>
        </authorList>
    </citation>
    <scope>NUCLEOTIDE SEQUENCE [LARGE SCALE GENOMIC DNA]</scope>
    <source>
        <strain evidence="2">C18/9</strain>
    </source>
</reference>
<protein>
    <submittedName>
        <fullName evidence="1">Uncharacterized protein</fullName>
    </submittedName>
</protein>